<sequence>MYHFLDSLADSNKRKNEDTIYLQPTAPIDQPYPNGPPHHHHLIPQQLQPPHQVQHPHQLQHPHQIQQPHQLQASPPLHPAAAPGFPPYQHHQYYPPGPPGPPGPPPHPHPPHYYPAPPPPPPNASANLPPPVSNSTSQSGSNQALGSFPPNPTKYVMQQDLGFRWDPSKPRQKNSITHSFSSNSPSDQSPASNFESYQLSGSNNTTPSYLGNPPITGSPSSLPPPQASIPSQRHSLPTQSTTYPSDLPLPNSINHLVDSTSQPPVEKKELIHIIHPTVDQYNGKFDLTSHPHLHSRDHSQSSNTELVDVSIGPNSWLKLDPNDVMENYSRANASLSVEGPLWQTHGAISYIGITKNDRYITLLRAYFVRLLQSGEMSQFIMDESIKYQNRESKASKKQESEEIPNQHNGNNNDHTKGESNESSKHLFDPKDVVQKQKAKRHQDEVTAEDALLITKITAQNELSDSESKIDLGLPKIIPGLSSLYSDSSSRDDYYSIVEQCILAILPSQKVTFMLFCRFFKYVSPFCPVVDEHSLLLEMNSIFTEDFPVLRKNATLK</sequence>
<feature type="compositionally biased region" description="Polar residues" evidence="1">
    <location>
        <begin position="228"/>
        <end position="244"/>
    </location>
</feature>
<organism evidence="2 3">
    <name type="scientific">Cerrena zonata</name>
    <dbReference type="NCBI Taxonomy" id="2478898"/>
    <lineage>
        <taxon>Eukaryota</taxon>
        <taxon>Fungi</taxon>
        <taxon>Dikarya</taxon>
        <taxon>Basidiomycota</taxon>
        <taxon>Agaricomycotina</taxon>
        <taxon>Agaricomycetes</taxon>
        <taxon>Polyporales</taxon>
        <taxon>Cerrenaceae</taxon>
        <taxon>Cerrena</taxon>
    </lineage>
</organism>
<accession>A0AAW0FEZ1</accession>
<feature type="compositionally biased region" description="Polar residues" evidence="1">
    <location>
        <begin position="133"/>
        <end position="145"/>
    </location>
</feature>
<protein>
    <submittedName>
        <fullName evidence="2">Uncharacterized protein</fullName>
    </submittedName>
</protein>
<feature type="region of interest" description="Disordered" evidence="1">
    <location>
        <begin position="24"/>
        <end position="245"/>
    </location>
</feature>
<gene>
    <name evidence="2" type="ORF">QCA50_019209</name>
</gene>
<feature type="compositionally biased region" description="Low complexity" evidence="1">
    <location>
        <begin position="43"/>
        <end position="72"/>
    </location>
</feature>
<keyword evidence="3" id="KW-1185">Reference proteome</keyword>
<dbReference type="EMBL" id="JASBNA010000082">
    <property type="protein sequence ID" value="KAK7677777.1"/>
    <property type="molecule type" value="Genomic_DNA"/>
</dbReference>
<feature type="compositionally biased region" description="Polar residues" evidence="1">
    <location>
        <begin position="403"/>
        <end position="412"/>
    </location>
</feature>
<comment type="caution">
    <text evidence="2">The sequence shown here is derived from an EMBL/GenBank/DDBJ whole genome shotgun (WGS) entry which is preliminary data.</text>
</comment>
<feature type="compositionally biased region" description="Polar residues" evidence="1">
    <location>
        <begin position="194"/>
        <end position="220"/>
    </location>
</feature>
<evidence type="ECO:0000313" key="3">
    <source>
        <dbReference type="Proteomes" id="UP001385951"/>
    </source>
</evidence>
<proteinExistence type="predicted"/>
<dbReference type="Proteomes" id="UP001385951">
    <property type="component" value="Unassembled WGS sequence"/>
</dbReference>
<feature type="compositionally biased region" description="Basic and acidic residues" evidence="1">
    <location>
        <begin position="390"/>
        <end position="400"/>
    </location>
</feature>
<evidence type="ECO:0000313" key="2">
    <source>
        <dbReference type="EMBL" id="KAK7677777.1"/>
    </source>
</evidence>
<reference evidence="2 3" key="1">
    <citation type="submission" date="2022-09" db="EMBL/GenBank/DDBJ databases">
        <authorList>
            <person name="Palmer J.M."/>
        </authorList>
    </citation>
    <scope>NUCLEOTIDE SEQUENCE [LARGE SCALE GENOMIC DNA]</scope>
    <source>
        <strain evidence="2 3">DSM 7382</strain>
    </source>
</reference>
<feature type="compositionally biased region" description="Low complexity" evidence="1">
    <location>
        <begin position="179"/>
        <end position="193"/>
    </location>
</feature>
<feature type="region of interest" description="Disordered" evidence="1">
    <location>
        <begin position="390"/>
        <end position="426"/>
    </location>
</feature>
<feature type="compositionally biased region" description="Pro residues" evidence="1">
    <location>
        <begin position="95"/>
        <end position="132"/>
    </location>
</feature>
<evidence type="ECO:0000256" key="1">
    <source>
        <dbReference type="SAM" id="MobiDB-lite"/>
    </source>
</evidence>
<name>A0AAW0FEZ1_9APHY</name>
<feature type="compositionally biased region" description="Basic and acidic residues" evidence="1">
    <location>
        <begin position="413"/>
        <end position="426"/>
    </location>
</feature>
<dbReference type="AlphaFoldDB" id="A0AAW0FEZ1"/>